<dbReference type="EMBL" id="JAIXMP010000057">
    <property type="protein sequence ID" value="KAI9244686.1"/>
    <property type="molecule type" value="Genomic_DNA"/>
</dbReference>
<evidence type="ECO:0000313" key="1">
    <source>
        <dbReference type="EMBL" id="KAI9244686.1"/>
    </source>
</evidence>
<accession>A0AAD5JLC0</accession>
<name>A0AAD5JLC0_9FUNG</name>
<organism evidence="1 2">
    <name type="scientific">Phascolomyces articulosus</name>
    <dbReference type="NCBI Taxonomy" id="60185"/>
    <lineage>
        <taxon>Eukaryota</taxon>
        <taxon>Fungi</taxon>
        <taxon>Fungi incertae sedis</taxon>
        <taxon>Mucoromycota</taxon>
        <taxon>Mucoromycotina</taxon>
        <taxon>Mucoromycetes</taxon>
        <taxon>Mucorales</taxon>
        <taxon>Lichtheimiaceae</taxon>
        <taxon>Phascolomyces</taxon>
    </lineage>
</organism>
<gene>
    <name evidence="1" type="ORF">BDA99DRAFT_594277</name>
</gene>
<sequence>MIGYAPTSPARYCFKGNLLSINGYEILAIKAYDGGIQNTVNDDKLRDIMSRRKKQKYRNAKSKTHYHYGLSPIRPIYPLKYCSNGWMEVSIPWRRRILHCTIAWEILSVYDESNNNDGFQSLQASVIKHVSHNVKCPMIATENEAIIHPTYLQILSKRFVS</sequence>
<reference evidence="1" key="1">
    <citation type="journal article" date="2022" name="IScience">
        <title>Evolution of zygomycete secretomes and the origins of terrestrial fungal ecologies.</title>
        <authorList>
            <person name="Chang Y."/>
            <person name="Wang Y."/>
            <person name="Mondo S."/>
            <person name="Ahrendt S."/>
            <person name="Andreopoulos W."/>
            <person name="Barry K."/>
            <person name="Beard J."/>
            <person name="Benny G.L."/>
            <person name="Blankenship S."/>
            <person name="Bonito G."/>
            <person name="Cuomo C."/>
            <person name="Desiro A."/>
            <person name="Gervers K.A."/>
            <person name="Hundley H."/>
            <person name="Kuo A."/>
            <person name="LaButti K."/>
            <person name="Lang B.F."/>
            <person name="Lipzen A."/>
            <person name="O'Donnell K."/>
            <person name="Pangilinan J."/>
            <person name="Reynolds N."/>
            <person name="Sandor L."/>
            <person name="Smith M.E."/>
            <person name="Tsang A."/>
            <person name="Grigoriev I.V."/>
            <person name="Stajich J.E."/>
            <person name="Spatafora J.W."/>
        </authorList>
    </citation>
    <scope>NUCLEOTIDE SEQUENCE</scope>
    <source>
        <strain evidence="1">RSA 2281</strain>
    </source>
</reference>
<dbReference type="Proteomes" id="UP001209540">
    <property type="component" value="Unassembled WGS sequence"/>
</dbReference>
<comment type="caution">
    <text evidence="1">The sequence shown here is derived from an EMBL/GenBank/DDBJ whole genome shotgun (WGS) entry which is preliminary data.</text>
</comment>
<evidence type="ECO:0000313" key="2">
    <source>
        <dbReference type="Proteomes" id="UP001209540"/>
    </source>
</evidence>
<protein>
    <submittedName>
        <fullName evidence="1">Uncharacterized protein</fullName>
    </submittedName>
</protein>
<dbReference type="AlphaFoldDB" id="A0AAD5JLC0"/>
<reference evidence="1" key="2">
    <citation type="submission" date="2023-02" db="EMBL/GenBank/DDBJ databases">
        <authorList>
            <consortium name="DOE Joint Genome Institute"/>
            <person name="Mondo S.J."/>
            <person name="Chang Y."/>
            <person name="Wang Y."/>
            <person name="Ahrendt S."/>
            <person name="Andreopoulos W."/>
            <person name="Barry K."/>
            <person name="Beard J."/>
            <person name="Benny G.L."/>
            <person name="Blankenship S."/>
            <person name="Bonito G."/>
            <person name="Cuomo C."/>
            <person name="Desiro A."/>
            <person name="Gervers K.A."/>
            <person name="Hundley H."/>
            <person name="Kuo A."/>
            <person name="LaButti K."/>
            <person name="Lang B.F."/>
            <person name="Lipzen A."/>
            <person name="O'Donnell K."/>
            <person name="Pangilinan J."/>
            <person name="Reynolds N."/>
            <person name="Sandor L."/>
            <person name="Smith M.W."/>
            <person name="Tsang A."/>
            <person name="Grigoriev I.V."/>
            <person name="Stajich J.E."/>
            <person name="Spatafora J.W."/>
        </authorList>
    </citation>
    <scope>NUCLEOTIDE SEQUENCE</scope>
    <source>
        <strain evidence="1">RSA 2281</strain>
    </source>
</reference>
<keyword evidence="2" id="KW-1185">Reference proteome</keyword>
<proteinExistence type="predicted"/>